<dbReference type="PANTHER" id="PTHR43133:SF46">
    <property type="entry name" value="RNA POLYMERASE SIGMA-70 FACTOR ECF SUBFAMILY"/>
    <property type="match status" value="1"/>
</dbReference>
<dbReference type="EMBL" id="FNGY01000001">
    <property type="protein sequence ID" value="SDL43706.1"/>
    <property type="molecule type" value="Genomic_DNA"/>
</dbReference>
<organism evidence="7 8">
    <name type="scientific">Pedobacter steynii</name>
    <dbReference type="NCBI Taxonomy" id="430522"/>
    <lineage>
        <taxon>Bacteria</taxon>
        <taxon>Pseudomonadati</taxon>
        <taxon>Bacteroidota</taxon>
        <taxon>Sphingobacteriia</taxon>
        <taxon>Sphingobacteriales</taxon>
        <taxon>Sphingobacteriaceae</taxon>
        <taxon>Pedobacter</taxon>
    </lineage>
</organism>
<keyword evidence="2" id="KW-0805">Transcription regulation</keyword>
<dbReference type="Gene3D" id="1.10.10.10">
    <property type="entry name" value="Winged helix-like DNA-binding domain superfamily/Winged helix DNA-binding domain"/>
    <property type="match status" value="1"/>
</dbReference>
<dbReference type="InterPro" id="IPR013325">
    <property type="entry name" value="RNA_pol_sigma_r2"/>
</dbReference>
<keyword evidence="4" id="KW-0804">Transcription</keyword>
<keyword evidence="3" id="KW-0731">Sigma factor</keyword>
<dbReference type="RefSeq" id="WP_074604481.1">
    <property type="nucleotide sequence ID" value="NZ_FNGY01000001.1"/>
</dbReference>
<dbReference type="GO" id="GO:0006352">
    <property type="term" value="P:DNA-templated transcription initiation"/>
    <property type="evidence" value="ECO:0007669"/>
    <property type="project" value="InterPro"/>
</dbReference>
<evidence type="ECO:0000259" key="6">
    <source>
        <dbReference type="Pfam" id="PF08281"/>
    </source>
</evidence>
<dbReference type="InterPro" id="IPR013249">
    <property type="entry name" value="RNA_pol_sigma70_r4_t2"/>
</dbReference>
<evidence type="ECO:0000256" key="1">
    <source>
        <dbReference type="ARBA" id="ARBA00010641"/>
    </source>
</evidence>
<dbReference type="GO" id="GO:0003677">
    <property type="term" value="F:DNA binding"/>
    <property type="evidence" value="ECO:0007669"/>
    <property type="project" value="InterPro"/>
</dbReference>
<accession>A0A1G9K2L4</accession>
<reference evidence="8" key="1">
    <citation type="submission" date="2016-10" db="EMBL/GenBank/DDBJ databases">
        <authorList>
            <person name="Varghese N."/>
            <person name="Submissions S."/>
        </authorList>
    </citation>
    <scope>NUCLEOTIDE SEQUENCE [LARGE SCALE GENOMIC DNA]</scope>
    <source>
        <strain evidence="8">DSM 19110</strain>
    </source>
</reference>
<dbReference type="InterPro" id="IPR036388">
    <property type="entry name" value="WH-like_DNA-bd_sf"/>
</dbReference>
<dbReference type="GO" id="GO:0016987">
    <property type="term" value="F:sigma factor activity"/>
    <property type="evidence" value="ECO:0007669"/>
    <property type="project" value="UniProtKB-KW"/>
</dbReference>
<dbReference type="OrthoDB" id="659569at2"/>
<evidence type="ECO:0000313" key="8">
    <source>
        <dbReference type="Proteomes" id="UP000183200"/>
    </source>
</evidence>
<dbReference type="Pfam" id="PF04542">
    <property type="entry name" value="Sigma70_r2"/>
    <property type="match status" value="1"/>
</dbReference>
<dbReference type="InterPro" id="IPR039425">
    <property type="entry name" value="RNA_pol_sigma-70-like"/>
</dbReference>
<dbReference type="NCBIfam" id="TIGR02937">
    <property type="entry name" value="sigma70-ECF"/>
    <property type="match status" value="1"/>
</dbReference>
<dbReference type="PANTHER" id="PTHR43133">
    <property type="entry name" value="RNA POLYMERASE ECF-TYPE SIGMA FACTO"/>
    <property type="match status" value="1"/>
</dbReference>
<evidence type="ECO:0000256" key="3">
    <source>
        <dbReference type="ARBA" id="ARBA00023082"/>
    </source>
</evidence>
<keyword evidence="8" id="KW-1185">Reference proteome</keyword>
<proteinExistence type="inferred from homology"/>
<feature type="domain" description="RNA polymerase sigma factor 70 region 4 type 2" evidence="6">
    <location>
        <begin position="125"/>
        <end position="176"/>
    </location>
</feature>
<sequence>MNEYKKHSDAELSALLRKGDNAAFLEIYDRYNILLLNYAFRKLQDKQEAQDIVQEVFITLWEKRDSFILKTYLSGFLYKSILNKVLNIWKHNKIVREHAQLHNLNIDVDTIETDFLIREKDITAMIEREIAAMPPRMREVYELKYKQYLSTKVIATQLGISENTVSNHLKAASAHLKDRLGILIFVLYILNK</sequence>
<dbReference type="InterPro" id="IPR013324">
    <property type="entry name" value="RNA_pol_sigma_r3/r4-like"/>
</dbReference>
<dbReference type="SUPFAM" id="SSF88659">
    <property type="entry name" value="Sigma3 and sigma4 domains of RNA polymerase sigma factors"/>
    <property type="match status" value="1"/>
</dbReference>
<comment type="similarity">
    <text evidence="1">Belongs to the sigma-70 factor family. ECF subfamily.</text>
</comment>
<evidence type="ECO:0000256" key="2">
    <source>
        <dbReference type="ARBA" id="ARBA00023015"/>
    </source>
</evidence>
<name>A0A1G9K2L4_9SPHI</name>
<evidence type="ECO:0000313" key="7">
    <source>
        <dbReference type="EMBL" id="SDL43706.1"/>
    </source>
</evidence>
<dbReference type="Proteomes" id="UP000183200">
    <property type="component" value="Unassembled WGS sequence"/>
</dbReference>
<dbReference type="Pfam" id="PF08281">
    <property type="entry name" value="Sigma70_r4_2"/>
    <property type="match status" value="1"/>
</dbReference>
<dbReference type="AlphaFoldDB" id="A0A1G9K2L4"/>
<dbReference type="InterPro" id="IPR007627">
    <property type="entry name" value="RNA_pol_sigma70_r2"/>
</dbReference>
<evidence type="ECO:0000256" key="4">
    <source>
        <dbReference type="ARBA" id="ARBA00023163"/>
    </source>
</evidence>
<evidence type="ECO:0000259" key="5">
    <source>
        <dbReference type="Pfam" id="PF04542"/>
    </source>
</evidence>
<protein>
    <submittedName>
        <fullName evidence="7">RNA polymerase sigma-70 factor, Bacteroides expansion family 1</fullName>
    </submittedName>
</protein>
<dbReference type="SUPFAM" id="SSF88946">
    <property type="entry name" value="Sigma2 domain of RNA polymerase sigma factors"/>
    <property type="match status" value="1"/>
</dbReference>
<feature type="domain" description="RNA polymerase sigma-70 region 2" evidence="5">
    <location>
        <begin position="27"/>
        <end position="92"/>
    </location>
</feature>
<dbReference type="Gene3D" id="1.10.1740.10">
    <property type="match status" value="1"/>
</dbReference>
<gene>
    <name evidence="7" type="ORF">SAMN05421820_101441</name>
</gene>
<dbReference type="InterPro" id="IPR014284">
    <property type="entry name" value="RNA_pol_sigma-70_dom"/>
</dbReference>